<evidence type="ECO:0000313" key="5">
    <source>
        <dbReference type="EMBL" id="BCG48140.1"/>
    </source>
</evidence>
<dbReference type="Gene3D" id="3.30.70.20">
    <property type="match status" value="1"/>
</dbReference>
<feature type="domain" description="4Fe-4S ferredoxin-type" evidence="4">
    <location>
        <begin position="320"/>
        <end position="349"/>
    </location>
</feature>
<keyword evidence="6" id="KW-1185">Reference proteome</keyword>
<name>A0A6S6M3D4_9BACT</name>
<dbReference type="KEGG" id="gbn:GEOBRER4_28900"/>
<sequence length="432" mass="48530">MAEHRQENGYHRLMQRVNKFPQGAPPSELLLKIYSLLCSEEEARLLSLLPLRPFSALKAARVWRMDREAARGRLEQMASRSLLLDIEREGKMVYVLPPPMAGFFEFSLMRLRPELDQKELAGLFFRYINVEEDFIRDLFAGGETPLGRVLVNEEAIPEEKVCQVLDYERASEVIKSATHIAVGLCYCRHKMLQVGKGCRAPLDICMTLNLAAQSLIRHGAARSVDRVEGLDLLQKARDLNLIQCADNVQRQINFLCHCCGCCCEAMIAARRLAIPNAMYTTNFIQATDPARCDGCGRCVAVCPVDAISLTRAPEGSGMPGKARLNSELCLGCGVCARNCHTTAVRLEAREKRILTPVNTAHRLVQMALERGKLQNLIFDNQAYLSHRAMAAILGAILRLPPVKRLTASRQLKSRYLERLMADVEVTRFSRFD</sequence>
<accession>A0A6S6M3D4</accession>
<dbReference type="AlphaFoldDB" id="A0A6S6M3D4"/>
<evidence type="ECO:0000256" key="2">
    <source>
        <dbReference type="ARBA" id="ARBA00023004"/>
    </source>
</evidence>
<reference evidence="5 6" key="1">
    <citation type="submission" date="2020-06" db="EMBL/GenBank/DDBJ databases">
        <title>Interaction of electrochemicaly active bacteria, Geobacter bremensis R4 on different carbon anode.</title>
        <authorList>
            <person name="Meng L."/>
            <person name="Yoshida N."/>
        </authorList>
    </citation>
    <scope>NUCLEOTIDE SEQUENCE [LARGE SCALE GENOMIC DNA]</scope>
    <source>
        <strain evidence="5 6">R4</strain>
    </source>
</reference>
<gene>
    <name evidence="5" type="ORF">GEOBRER4_n3012</name>
</gene>
<keyword evidence="3" id="KW-0411">Iron-sulfur</keyword>
<dbReference type="Pfam" id="PF12838">
    <property type="entry name" value="Fer4_7"/>
    <property type="match status" value="1"/>
</dbReference>
<dbReference type="InterPro" id="IPR017900">
    <property type="entry name" value="4Fe4S_Fe_S_CS"/>
</dbReference>
<dbReference type="SUPFAM" id="SSF54862">
    <property type="entry name" value="4Fe-4S ferredoxins"/>
    <property type="match status" value="1"/>
</dbReference>
<keyword evidence="2" id="KW-0408">Iron</keyword>
<evidence type="ECO:0000313" key="6">
    <source>
        <dbReference type="Proteomes" id="UP000515472"/>
    </source>
</evidence>
<evidence type="ECO:0000256" key="1">
    <source>
        <dbReference type="ARBA" id="ARBA00022723"/>
    </source>
</evidence>
<keyword evidence="1" id="KW-0479">Metal-binding</keyword>
<dbReference type="PROSITE" id="PS00198">
    <property type="entry name" value="4FE4S_FER_1"/>
    <property type="match status" value="1"/>
</dbReference>
<dbReference type="EMBL" id="AP023213">
    <property type="protein sequence ID" value="BCG48140.1"/>
    <property type="molecule type" value="Genomic_DNA"/>
</dbReference>
<dbReference type="PROSITE" id="PS51379">
    <property type="entry name" value="4FE4S_FER_2"/>
    <property type="match status" value="2"/>
</dbReference>
<dbReference type="RefSeq" id="WP_185242933.1">
    <property type="nucleotide sequence ID" value="NZ_AP023213.1"/>
</dbReference>
<dbReference type="Proteomes" id="UP000515472">
    <property type="component" value="Chromosome"/>
</dbReference>
<proteinExistence type="predicted"/>
<dbReference type="GO" id="GO:0046872">
    <property type="term" value="F:metal ion binding"/>
    <property type="evidence" value="ECO:0007669"/>
    <property type="project" value="UniProtKB-KW"/>
</dbReference>
<organism evidence="5 6">
    <name type="scientific">Citrifermentans bremense</name>
    <dbReference type="NCBI Taxonomy" id="60035"/>
    <lineage>
        <taxon>Bacteria</taxon>
        <taxon>Pseudomonadati</taxon>
        <taxon>Thermodesulfobacteriota</taxon>
        <taxon>Desulfuromonadia</taxon>
        <taxon>Geobacterales</taxon>
        <taxon>Geobacteraceae</taxon>
        <taxon>Citrifermentans</taxon>
    </lineage>
</organism>
<evidence type="ECO:0000259" key="4">
    <source>
        <dbReference type="PROSITE" id="PS51379"/>
    </source>
</evidence>
<dbReference type="InterPro" id="IPR017896">
    <property type="entry name" value="4Fe4S_Fe-S-bd"/>
</dbReference>
<protein>
    <submittedName>
        <fullName evidence="5">Uncharacterized di-4Fe-4S ferredoxin domain-containing protein, DVU0498 type</fullName>
    </submittedName>
</protein>
<evidence type="ECO:0000256" key="3">
    <source>
        <dbReference type="ARBA" id="ARBA00023014"/>
    </source>
</evidence>
<feature type="domain" description="4Fe-4S ferredoxin-type" evidence="4">
    <location>
        <begin position="283"/>
        <end position="312"/>
    </location>
</feature>
<dbReference type="GO" id="GO:0051536">
    <property type="term" value="F:iron-sulfur cluster binding"/>
    <property type="evidence" value="ECO:0007669"/>
    <property type="project" value="UniProtKB-KW"/>
</dbReference>